<keyword evidence="3" id="KW-1185">Reference proteome</keyword>
<proteinExistence type="predicted"/>
<dbReference type="Pfam" id="PF06985">
    <property type="entry name" value="HET"/>
    <property type="match status" value="1"/>
</dbReference>
<dbReference type="PANTHER" id="PTHR33112">
    <property type="entry name" value="DOMAIN PROTEIN, PUTATIVE-RELATED"/>
    <property type="match status" value="1"/>
</dbReference>
<dbReference type="GeneID" id="59256976"/>
<protein>
    <submittedName>
        <fullName evidence="2">Putative heterokaryon incompatibility protein</fullName>
    </submittedName>
</protein>
<organism evidence="2 3">
    <name type="scientific">Botrytis fragariae</name>
    <dbReference type="NCBI Taxonomy" id="1964551"/>
    <lineage>
        <taxon>Eukaryota</taxon>
        <taxon>Fungi</taxon>
        <taxon>Dikarya</taxon>
        <taxon>Ascomycota</taxon>
        <taxon>Pezizomycotina</taxon>
        <taxon>Leotiomycetes</taxon>
        <taxon>Helotiales</taxon>
        <taxon>Sclerotiniaceae</taxon>
        <taxon>Botrytis</taxon>
    </lineage>
</organism>
<dbReference type="InterPro" id="IPR010730">
    <property type="entry name" value="HET"/>
</dbReference>
<dbReference type="AlphaFoldDB" id="A0A8H6ELB2"/>
<sequence>MLCKVCKSIDFGDLCYRWLQYASAPLTAKPEFQHHTNYKKLIESAQEDCELCIEVKEGARRVSTDAARSRKRNLTISCGPGYYSKPISQTKDVFTKGIAEIWFEWTYYKNEGSAGHVFCSVWAAYPYNPFSSESFETARTWLRDCHRNHKNSCPSKRAALLPSRVIDVGSGNYLGTPHLHISEDGEMGNWATLSHCWGQVGGYVTNVANLDRRIRSISMQELPPTLKDAIKVTRCMGLKYLWIDSICILQGSDVAAQADWLSESSRMRDYYKHCDFCIAADDASSDKIGFLRILRTQRAKVSISMPLAHWRRAGSCTIYLQADLHPRSAYPGRRRPILATRGWTLQEHVLSPRALHYNHEQLVWNCQFQKLSESNVNPEILSSSDRPWHGMDAKRFFLTPIHGEEYIYDNFGPPYARLLNIQQRWYSLVNDYAARALTFETDRLFALAGLVQEIEAQSGFTYWVGIWAEDAHAGLLWRITGRVNIPAAYIAPSWSWASLDISHYNDSYDHGFYPVGGWKLDSSKFKANISSCEIITVNGIPNGHLLTAKLTLHTHCLHLSQWGLLNDVAIATPATVLPSIARRREILLKFDVEPLDIIYWPSQPLLSPPPQVSALQPKAKGVLRWVSPCIHFFYSLVEKWKTHAVPFSQKPAQGSSPNIAFANCHLVTRDLKHVVQRLSTIQRNSNNLIIVRIASISDSTVRSCGRMRRDKCHYGSTMCLLVEPGTEEGTFRRVGLAQISNVEYGDSLPWKMRTIVLV</sequence>
<accession>A0A8H6ELB2</accession>
<evidence type="ECO:0000259" key="1">
    <source>
        <dbReference type="Pfam" id="PF06985"/>
    </source>
</evidence>
<name>A0A8H6ELB2_9HELO</name>
<evidence type="ECO:0000313" key="2">
    <source>
        <dbReference type="EMBL" id="KAF5876466.1"/>
    </source>
</evidence>
<dbReference type="Proteomes" id="UP000531561">
    <property type="component" value="Unassembled WGS sequence"/>
</dbReference>
<comment type="caution">
    <text evidence="2">The sequence shown here is derived from an EMBL/GenBank/DDBJ whole genome shotgun (WGS) entry which is preliminary data.</text>
</comment>
<evidence type="ECO:0000313" key="3">
    <source>
        <dbReference type="Proteomes" id="UP000531561"/>
    </source>
</evidence>
<dbReference type="RefSeq" id="XP_037195412.1">
    <property type="nucleotide sequence ID" value="XM_037333284.1"/>
</dbReference>
<reference evidence="2 3" key="1">
    <citation type="journal article" date="2020" name="Phytopathology">
        <title>A high-quality genome resource of Botrytis fragariae, a new and rapidly spreading fungal pathogen causing strawberry gray mold in the U.S.A.</title>
        <authorList>
            <person name="Wu Y."/>
            <person name="Saski C.A."/>
            <person name="Schnabel G."/>
            <person name="Xiao S."/>
            <person name="Hu M."/>
        </authorList>
    </citation>
    <scope>NUCLEOTIDE SEQUENCE [LARGE SCALE GENOMIC DNA]</scope>
    <source>
        <strain evidence="2 3">BVB16</strain>
    </source>
</reference>
<gene>
    <name evidence="2" type="ORF">Bfra_002871</name>
</gene>
<dbReference type="EMBL" id="JABFCT010000004">
    <property type="protein sequence ID" value="KAF5876466.1"/>
    <property type="molecule type" value="Genomic_DNA"/>
</dbReference>
<dbReference type="PANTHER" id="PTHR33112:SF16">
    <property type="entry name" value="HETEROKARYON INCOMPATIBILITY DOMAIN-CONTAINING PROTEIN"/>
    <property type="match status" value="1"/>
</dbReference>
<feature type="domain" description="Heterokaryon incompatibility" evidence="1">
    <location>
        <begin position="190"/>
        <end position="347"/>
    </location>
</feature>
<dbReference type="OrthoDB" id="5362512at2759"/>